<dbReference type="Gene3D" id="2.40.70.10">
    <property type="entry name" value="Acid Proteases"/>
    <property type="match status" value="1"/>
</dbReference>
<dbReference type="EMBL" id="BQNB010014020">
    <property type="protein sequence ID" value="GJT23032.1"/>
    <property type="molecule type" value="Genomic_DNA"/>
</dbReference>
<gene>
    <name evidence="1" type="ORF">Tco_0892969</name>
</gene>
<protein>
    <submittedName>
        <fullName evidence="1">RNA-directed DNA polymerase, eukaryota, reverse transcriptase zinc-binding domain protein</fullName>
    </submittedName>
</protein>
<dbReference type="InterPro" id="IPR021109">
    <property type="entry name" value="Peptidase_aspartic_dom_sf"/>
</dbReference>
<accession>A0ABQ5C942</accession>
<proteinExistence type="predicted"/>
<organism evidence="1 2">
    <name type="scientific">Tanacetum coccineum</name>
    <dbReference type="NCBI Taxonomy" id="301880"/>
    <lineage>
        <taxon>Eukaryota</taxon>
        <taxon>Viridiplantae</taxon>
        <taxon>Streptophyta</taxon>
        <taxon>Embryophyta</taxon>
        <taxon>Tracheophyta</taxon>
        <taxon>Spermatophyta</taxon>
        <taxon>Magnoliopsida</taxon>
        <taxon>eudicotyledons</taxon>
        <taxon>Gunneridae</taxon>
        <taxon>Pentapetalae</taxon>
        <taxon>asterids</taxon>
        <taxon>campanulids</taxon>
        <taxon>Asterales</taxon>
        <taxon>Asteraceae</taxon>
        <taxon>Asteroideae</taxon>
        <taxon>Anthemideae</taxon>
        <taxon>Anthemidinae</taxon>
        <taxon>Tanacetum</taxon>
    </lineage>
</organism>
<keyword evidence="1" id="KW-0695">RNA-directed DNA polymerase</keyword>
<dbReference type="Proteomes" id="UP001151760">
    <property type="component" value="Unassembled WGS sequence"/>
</dbReference>
<dbReference type="SUPFAM" id="SSF50630">
    <property type="entry name" value="Acid proteases"/>
    <property type="match status" value="1"/>
</dbReference>
<comment type="caution">
    <text evidence="1">The sequence shown here is derived from an EMBL/GenBank/DDBJ whole genome shotgun (WGS) entry which is preliminary data.</text>
</comment>
<keyword evidence="1" id="KW-0808">Transferase</keyword>
<reference evidence="1" key="2">
    <citation type="submission" date="2022-01" db="EMBL/GenBank/DDBJ databases">
        <authorList>
            <person name="Yamashiro T."/>
            <person name="Shiraishi A."/>
            <person name="Satake H."/>
            <person name="Nakayama K."/>
        </authorList>
    </citation>
    <scope>NUCLEOTIDE SEQUENCE</scope>
</reference>
<sequence length="378" mass="43504">MPQIVQEKGVSAKVLPCQLPPKVMNPRNFTLSCTIGSLNFYAMADLGASVNVIPKSMFEHLKLAQLKKTGMVVEMVDMMKRSPIGIVENVLVKIDKFLFPSDFMVMDMLNTRNETIILGRSFLLIIHAEIDVFNKEISLGIGGDRVTFDMDKKSHNFTTPVGKIYMMNTIHNEESPSLISTPSDRGIIKGGGLSFPEFLLVKYEEVQKKELIWDNRYEEWCNENSSPNTPTSKLALVQEDYKPRRKDYPFKDWLLAKVGHTKLADEYELGIGKKGHILDDISENYKKVQGDNTYWWHDKKSKEEERQELGINIEEYDPPMVHVETFEIKRYSFDSGQNFICVTKELMDALPLGRKNGSRFKDMIRKEVDIGRRIYKKT</sequence>
<dbReference type="CDD" id="cd00303">
    <property type="entry name" value="retropepsin_like"/>
    <property type="match status" value="1"/>
</dbReference>
<dbReference type="PANTHER" id="PTHR33067:SF35">
    <property type="entry name" value="ASPARTIC PEPTIDASE DDI1-TYPE DOMAIN-CONTAINING PROTEIN"/>
    <property type="match status" value="1"/>
</dbReference>
<dbReference type="PANTHER" id="PTHR33067">
    <property type="entry name" value="RNA-DIRECTED DNA POLYMERASE-RELATED"/>
    <property type="match status" value="1"/>
</dbReference>
<keyword evidence="1" id="KW-0548">Nucleotidyltransferase</keyword>
<reference evidence="1" key="1">
    <citation type="journal article" date="2022" name="Int. J. Mol. Sci.">
        <title>Draft Genome of Tanacetum Coccineum: Genomic Comparison of Closely Related Tanacetum-Family Plants.</title>
        <authorList>
            <person name="Yamashiro T."/>
            <person name="Shiraishi A."/>
            <person name="Nakayama K."/>
            <person name="Satake H."/>
        </authorList>
    </citation>
    <scope>NUCLEOTIDE SEQUENCE</scope>
</reference>
<evidence type="ECO:0000313" key="1">
    <source>
        <dbReference type="EMBL" id="GJT23032.1"/>
    </source>
</evidence>
<name>A0ABQ5C942_9ASTR</name>
<dbReference type="GO" id="GO:0003964">
    <property type="term" value="F:RNA-directed DNA polymerase activity"/>
    <property type="evidence" value="ECO:0007669"/>
    <property type="project" value="UniProtKB-KW"/>
</dbReference>
<evidence type="ECO:0000313" key="2">
    <source>
        <dbReference type="Proteomes" id="UP001151760"/>
    </source>
</evidence>
<keyword evidence="2" id="KW-1185">Reference proteome</keyword>